<dbReference type="EMBL" id="BLXT01003924">
    <property type="protein sequence ID" value="GFO08016.1"/>
    <property type="molecule type" value="Genomic_DNA"/>
</dbReference>
<proteinExistence type="predicted"/>
<comment type="caution">
    <text evidence="2">The sequence shown here is derived from an EMBL/GenBank/DDBJ whole genome shotgun (WGS) entry which is preliminary data.</text>
</comment>
<protein>
    <submittedName>
        <fullName evidence="2">Uncharacterized protein</fullName>
    </submittedName>
</protein>
<dbReference type="AlphaFoldDB" id="A0AAV4AI60"/>
<feature type="compositionally biased region" description="Acidic residues" evidence="1">
    <location>
        <begin position="37"/>
        <end position="69"/>
    </location>
</feature>
<keyword evidence="3" id="KW-1185">Reference proteome</keyword>
<reference evidence="2 3" key="1">
    <citation type="journal article" date="2021" name="Elife">
        <title>Chloroplast acquisition without the gene transfer in kleptoplastic sea slugs, Plakobranchus ocellatus.</title>
        <authorList>
            <person name="Maeda T."/>
            <person name="Takahashi S."/>
            <person name="Yoshida T."/>
            <person name="Shimamura S."/>
            <person name="Takaki Y."/>
            <person name="Nagai Y."/>
            <person name="Toyoda A."/>
            <person name="Suzuki Y."/>
            <person name="Arimoto A."/>
            <person name="Ishii H."/>
            <person name="Satoh N."/>
            <person name="Nishiyama T."/>
            <person name="Hasebe M."/>
            <person name="Maruyama T."/>
            <person name="Minagawa J."/>
            <person name="Obokata J."/>
            <person name="Shigenobu S."/>
        </authorList>
    </citation>
    <scope>NUCLEOTIDE SEQUENCE [LARGE SCALE GENOMIC DNA]</scope>
</reference>
<feature type="region of interest" description="Disordered" evidence="1">
    <location>
        <begin position="28"/>
        <end position="69"/>
    </location>
</feature>
<evidence type="ECO:0000313" key="2">
    <source>
        <dbReference type="EMBL" id="GFO08016.1"/>
    </source>
</evidence>
<gene>
    <name evidence="2" type="ORF">PoB_003452100</name>
</gene>
<organism evidence="2 3">
    <name type="scientific">Plakobranchus ocellatus</name>
    <dbReference type="NCBI Taxonomy" id="259542"/>
    <lineage>
        <taxon>Eukaryota</taxon>
        <taxon>Metazoa</taxon>
        <taxon>Spiralia</taxon>
        <taxon>Lophotrochozoa</taxon>
        <taxon>Mollusca</taxon>
        <taxon>Gastropoda</taxon>
        <taxon>Heterobranchia</taxon>
        <taxon>Euthyneura</taxon>
        <taxon>Panpulmonata</taxon>
        <taxon>Sacoglossa</taxon>
        <taxon>Placobranchoidea</taxon>
        <taxon>Plakobranchidae</taxon>
        <taxon>Plakobranchus</taxon>
    </lineage>
</organism>
<name>A0AAV4AI60_9GAST</name>
<accession>A0AAV4AI60</accession>
<dbReference type="Proteomes" id="UP000735302">
    <property type="component" value="Unassembled WGS sequence"/>
</dbReference>
<evidence type="ECO:0000256" key="1">
    <source>
        <dbReference type="SAM" id="MobiDB-lite"/>
    </source>
</evidence>
<evidence type="ECO:0000313" key="3">
    <source>
        <dbReference type="Proteomes" id="UP000735302"/>
    </source>
</evidence>
<sequence length="69" mass="8147">MSSLTVTVLSTLPRVSASSTETIFRKVSDNTFKTEKEEEEKEEEEKEEEEKEEEEKEEKEEEEEEEMLA</sequence>